<dbReference type="SUPFAM" id="SSF54427">
    <property type="entry name" value="NTF2-like"/>
    <property type="match status" value="1"/>
</dbReference>
<organism evidence="3 5">
    <name type="scientific">Legionella moravica</name>
    <dbReference type="NCBI Taxonomy" id="39962"/>
    <lineage>
        <taxon>Bacteria</taxon>
        <taxon>Pseudomonadati</taxon>
        <taxon>Pseudomonadota</taxon>
        <taxon>Gammaproteobacteria</taxon>
        <taxon>Legionellales</taxon>
        <taxon>Legionellaceae</taxon>
        <taxon>Legionella</taxon>
    </lineage>
</organism>
<evidence type="ECO:0000313" key="2">
    <source>
        <dbReference type="EMBL" id="KTD31195.1"/>
    </source>
</evidence>
<evidence type="ECO:0000313" key="3">
    <source>
        <dbReference type="EMBL" id="STX61161.1"/>
    </source>
</evidence>
<gene>
    <name evidence="2" type="ORF">Lmor_2802</name>
    <name evidence="3" type="ORF">NCTC12239_00064</name>
</gene>
<dbReference type="Proteomes" id="UP000054985">
    <property type="component" value="Unassembled WGS sequence"/>
</dbReference>
<evidence type="ECO:0008006" key="6">
    <source>
        <dbReference type="Google" id="ProtNLM"/>
    </source>
</evidence>
<evidence type="ECO:0000256" key="1">
    <source>
        <dbReference type="SAM" id="SignalP"/>
    </source>
</evidence>
<dbReference type="AlphaFoldDB" id="A0A378K013"/>
<sequence length="154" mass="16953">MKINLKAAVFLLAIAMGQNTMAAGSYSDSLSLDSQRRQVITEYILDLGKADPHGITALFVEGGTVISTSKGEVGANDFFHAFLPNIESADTEVHQTFLSKGDGNHYAARFHFNFKLKDGEIGDGEYVDEFIFENNSAKLISVYMFENLKFKSPS</sequence>
<keyword evidence="1" id="KW-0732">Signal</keyword>
<proteinExistence type="predicted"/>
<name>A0A378K013_9GAMM</name>
<reference evidence="2 4" key="1">
    <citation type="submission" date="2015-11" db="EMBL/GenBank/DDBJ databases">
        <title>Genomic analysis of 38 Legionella species identifies large and diverse effector repertoires.</title>
        <authorList>
            <person name="Burstein D."/>
            <person name="Amaro F."/>
            <person name="Zusman T."/>
            <person name="Lifshitz Z."/>
            <person name="Cohen O."/>
            <person name="Gilbert J.A."/>
            <person name="Pupko T."/>
            <person name="Shuman H.A."/>
            <person name="Segal G."/>
        </authorList>
    </citation>
    <scope>NUCLEOTIDE SEQUENCE [LARGE SCALE GENOMIC DNA]</scope>
    <source>
        <strain evidence="2 4">ATCC 43877</strain>
    </source>
</reference>
<keyword evidence="4" id="KW-1185">Reference proteome</keyword>
<evidence type="ECO:0000313" key="5">
    <source>
        <dbReference type="Proteomes" id="UP000254040"/>
    </source>
</evidence>
<dbReference type="EMBL" id="UGOG01000001">
    <property type="protein sequence ID" value="STX61161.1"/>
    <property type="molecule type" value="Genomic_DNA"/>
</dbReference>
<reference evidence="3 5" key="2">
    <citation type="submission" date="2018-06" db="EMBL/GenBank/DDBJ databases">
        <authorList>
            <consortium name="Pathogen Informatics"/>
            <person name="Doyle S."/>
        </authorList>
    </citation>
    <scope>NUCLEOTIDE SEQUENCE [LARGE SCALE GENOMIC DNA]</scope>
    <source>
        <strain evidence="3 5">NCTC12239</strain>
    </source>
</reference>
<accession>A0A378K013</accession>
<dbReference type="OrthoDB" id="5649633at2"/>
<evidence type="ECO:0000313" key="4">
    <source>
        <dbReference type="Proteomes" id="UP000054985"/>
    </source>
</evidence>
<dbReference type="EMBL" id="LNYN01000041">
    <property type="protein sequence ID" value="KTD31195.1"/>
    <property type="molecule type" value="Genomic_DNA"/>
</dbReference>
<feature type="signal peptide" evidence="1">
    <location>
        <begin position="1"/>
        <end position="22"/>
    </location>
</feature>
<protein>
    <recommendedName>
        <fullName evidence="6">SnoaL-like domain-containing protein</fullName>
    </recommendedName>
</protein>
<feature type="chain" id="PRO_5016697159" description="SnoaL-like domain-containing protein" evidence="1">
    <location>
        <begin position="23"/>
        <end position="154"/>
    </location>
</feature>
<dbReference type="RefSeq" id="WP_028384037.1">
    <property type="nucleotide sequence ID" value="NZ_CAAAJG010000064.1"/>
</dbReference>
<dbReference type="Proteomes" id="UP000254040">
    <property type="component" value="Unassembled WGS sequence"/>
</dbReference>
<dbReference type="InterPro" id="IPR032710">
    <property type="entry name" value="NTF2-like_dom_sf"/>
</dbReference>